<dbReference type="Proteomes" id="UP000199699">
    <property type="component" value="Unassembled WGS sequence"/>
</dbReference>
<evidence type="ECO:0000256" key="3">
    <source>
        <dbReference type="SAM" id="Phobius"/>
    </source>
</evidence>
<dbReference type="InterPro" id="IPR029058">
    <property type="entry name" value="AB_hydrolase_fold"/>
</dbReference>
<dbReference type="PRINTS" id="PR00793">
    <property type="entry name" value="PROAMNOPTASE"/>
</dbReference>
<dbReference type="Pfam" id="PF00561">
    <property type="entry name" value="Abhydrolase_1"/>
    <property type="match status" value="1"/>
</dbReference>
<dbReference type="Gene3D" id="3.40.50.1820">
    <property type="entry name" value="alpha/beta hydrolase"/>
    <property type="match status" value="1"/>
</dbReference>
<keyword evidence="6" id="KW-1185">Reference proteome</keyword>
<comment type="similarity">
    <text evidence="1">Belongs to the peptidase S33 family.</text>
</comment>
<proteinExistence type="inferred from homology"/>
<feature type="transmembrane region" description="Helical" evidence="3">
    <location>
        <begin position="37"/>
        <end position="57"/>
    </location>
</feature>
<accession>A0A1C6RC67</accession>
<evidence type="ECO:0000256" key="1">
    <source>
        <dbReference type="ARBA" id="ARBA00010088"/>
    </source>
</evidence>
<dbReference type="GO" id="GO:0006508">
    <property type="term" value="P:proteolysis"/>
    <property type="evidence" value="ECO:0007669"/>
    <property type="project" value="InterPro"/>
</dbReference>
<dbReference type="STRING" id="145857.GA0070616_0530"/>
<dbReference type="PANTHER" id="PTHR43798">
    <property type="entry name" value="MONOACYLGLYCEROL LIPASE"/>
    <property type="match status" value="1"/>
</dbReference>
<gene>
    <name evidence="5" type="ORF">GA0070616_0530</name>
</gene>
<dbReference type="InterPro" id="IPR000073">
    <property type="entry name" value="AB_hydrolase_1"/>
</dbReference>
<evidence type="ECO:0000256" key="2">
    <source>
        <dbReference type="ARBA" id="ARBA00022801"/>
    </source>
</evidence>
<feature type="transmembrane region" description="Helical" evidence="3">
    <location>
        <begin position="69"/>
        <end position="87"/>
    </location>
</feature>
<feature type="domain" description="AB hydrolase-1" evidence="4">
    <location>
        <begin position="131"/>
        <end position="389"/>
    </location>
</feature>
<keyword evidence="3" id="KW-0812">Transmembrane</keyword>
<dbReference type="InterPro" id="IPR002410">
    <property type="entry name" value="Peptidase_S33"/>
</dbReference>
<dbReference type="AlphaFoldDB" id="A0A1C6RC67"/>
<sequence length="426" mass="45882">MVTVLRLCGVLAFLALGLAVAWSAVFAVARVTTHPGVFLLAGLAAYTAVLALGGWLLTRNLAERPRRRARVVGAAVAMSLVLAPALWEAATPPPEPDFGPPPAGLRYWELPDGTRLAAVRVAGRPQPAGDPVVFLHGGPGVAHLDHDLRVLGQLADTGRDVWLYDQIGAGRSSRLADPTGYSLDRSVSDLEEVRRRIGTERITLIGHSYGATIAATYLARHPTRVSGFVAVSPGRLVPEVGDVSGTGMIERLTPRQRLAVLGTALQPRAMLTWSLVKADPRAAHAFSGDREMDARFATLYRHSAPGLVCEGNRPPSAPDRPGFYANQVPLQITRPAPDIRPALAQVTVPTLLLKGACDYLPWSIVADYRRSIPDSRLVYFARSGHQIFTEQESEFLDVVRAFLADAPLPTPARPDLEPPASFEGPR</sequence>
<evidence type="ECO:0000313" key="5">
    <source>
        <dbReference type="EMBL" id="SCL14753.1"/>
    </source>
</evidence>
<dbReference type="EMBL" id="FMHT01000003">
    <property type="protein sequence ID" value="SCL14753.1"/>
    <property type="molecule type" value="Genomic_DNA"/>
</dbReference>
<name>A0A1C6RC67_9ACTN</name>
<dbReference type="InterPro" id="IPR050266">
    <property type="entry name" value="AB_hydrolase_sf"/>
</dbReference>
<dbReference type="GO" id="GO:0016020">
    <property type="term" value="C:membrane"/>
    <property type="evidence" value="ECO:0007669"/>
    <property type="project" value="TreeGrafter"/>
</dbReference>
<dbReference type="SUPFAM" id="SSF53474">
    <property type="entry name" value="alpha/beta-Hydrolases"/>
    <property type="match status" value="1"/>
</dbReference>
<organism evidence="5 6">
    <name type="scientific">Micromonospora nigra</name>
    <dbReference type="NCBI Taxonomy" id="145857"/>
    <lineage>
        <taxon>Bacteria</taxon>
        <taxon>Bacillati</taxon>
        <taxon>Actinomycetota</taxon>
        <taxon>Actinomycetes</taxon>
        <taxon>Micromonosporales</taxon>
        <taxon>Micromonosporaceae</taxon>
        <taxon>Micromonospora</taxon>
    </lineage>
</organism>
<keyword evidence="3" id="KW-0472">Membrane</keyword>
<protein>
    <submittedName>
        <fullName evidence="5">Proline iminopeptidase</fullName>
    </submittedName>
</protein>
<dbReference type="PANTHER" id="PTHR43798:SF33">
    <property type="entry name" value="HYDROLASE, PUTATIVE (AFU_ORTHOLOGUE AFUA_2G14860)-RELATED"/>
    <property type="match status" value="1"/>
</dbReference>
<evidence type="ECO:0000259" key="4">
    <source>
        <dbReference type="Pfam" id="PF00561"/>
    </source>
</evidence>
<keyword evidence="3" id="KW-1133">Transmembrane helix</keyword>
<reference evidence="5 6" key="1">
    <citation type="submission" date="2016-06" db="EMBL/GenBank/DDBJ databases">
        <authorList>
            <person name="Kjaerup R.B."/>
            <person name="Dalgaard T.S."/>
            <person name="Juul-Madsen H.R."/>
        </authorList>
    </citation>
    <scope>NUCLEOTIDE SEQUENCE [LARGE SCALE GENOMIC DNA]</scope>
    <source>
        <strain evidence="5 6">DSM 43818</strain>
    </source>
</reference>
<evidence type="ECO:0000313" key="6">
    <source>
        <dbReference type="Proteomes" id="UP000199699"/>
    </source>
</evidence>
<dbReference type="GO" id="GO:0004177">
    <property type="term" value="F:aminopeptidase activity"/>
    <property type="evidence" value="ECO:0007669"/>
    <property type="project" value="UniProtKB-EC"/>
</dbReference>
<keyword evidence="2" id="KW-0378">Hydrolase</keyword>